<dbReference type="OrthoDB" id="9800897at2"/>
<dbReference type="Proteomes" id="UP000031637">
    <property type="component" value="Chromosome"/>
</dbReference>
<dbReference type="AlphaFoldDB" id="W0SLK4"/>
<evidence type="ECO:0000256" key="2">
    <source>
        <dbReference type="ARBA" id="ARBA00023012"/>
    </source>
</evidence>
<keyword evidence="3" id="KW-0805">Transcription regulation</keyword>
<dbReference type="InterPro" id="IPR003594">
    <property type="entry name" value="HATPase_dom"/>
</dbReference>
<sequence>MAQWRILVVDDEPLNLEIIGDVLDDPAYAVTNAANGEIAWQAMLAADPPPHLVVLDRMMPVLDGIELLKRIKADQRFSGIPVIMQSAASSSRQIAEGVAAGAWYYLPKPYAPRDLLAIVHAALAEVEEREAARHAVRNRLAVLELLDVAEFEFHTLQQAADLALSLAGLCPDPTRAAIGLSELLVNAVEHGNLGIGYAEKSEMRRNDTWENEVALRSDDAVLGARRARVVFRRLGDRLTFTISDQGAGFDWRRYLDFDPDRAFDPNGRGIALARQTSFSSIEYFGNGNSVVATIPCVRQECRE</sequence>
<dbReference type="KEGG" id="shd:SUTH_02884"/>
<dbReference type="GO" id="GO:0032993">
    <property type="term" value="C:protein-DNA complex"/>
    <property type="evidence" value="ECO:0007669"/>
    <property type="project" value="TreeGrafter"/>
</dbReference>
<dbReference type="Pfam" id="PF00072">
    <property type="entry name" value="Response_reg"/>
    <property type="match status" value="1"/>
</dbReference>
<feature type="domain" description="Response regulatory" evidence="7">
    <location>
        <begin position="5"/>
        <end position="123"/>
    </location>
</feature>
<dbReference type="InterPro" id="IPR036890">
    <property type="entry name" value="HATPase_C_sf"/>
</dbReference>
<evidence type="ECO:0000256" key="3">
    <source>
        <dbReference type="ARBA" id="ARBA00023015"/>
    </source>
</evidence>
<evidence type="ECO:0000256" key="6">
    <source>
        <dbReference type="PROSITE-ProRule" id="PRU00169"/>
    </source>
</evidence>
<dbReference type="GO" id="GO:0000156">
    <property type="term" value="F:phosphorelay response regulator activity"/>
    <property type="evidence" value="ECO:0007669"/>
    <property type="project" value="TreeGrafter"/>
</dbReference>
<evidence type="ECO:0000256" key="4">
    <source>
        <dbReference type="ARBA" id="ARBA00023125"/>
    </source>
</evidence>
<dbReference type="InterPro" id="IPR039420">
    <property type="entry name" value="WalR-like"/>
</dbReference>
<dbReference type="GO" id="GO:0005829">
    <property type="term" value="C:cytosol"/>
    <property type="evidence" value="ECO:0007669"/>
    <property type="project" value="TreeGrafter"/>
</dbReference>
<dbReference type="InterPro" id="IPR011006">
    <property type="entry name" value="CheY-like_superfamily"/>
</dbReference>
<evidence type="ECO:0000256" key="5">
    <source>
        <dbReference type="ARBA" id="ARBA00023163"/>
    </source>
</evidence>
<dbReference type="Pfam" id="PF13581">
    <property type="entry name" value="HATPase_c_2"/>
    <property type="match status" value="1"/>
</dbReference>
<dbReference type="SUPFAM" id="SSF52172">
    <property type="entry name" value="CheY-like"/>
    <property type="match status" value="1"/>
</dbReference>
<keyword evidence="5" id="KW-0804">Transcription</keyword>
<feature type="modified residue" description="4-aspartylphosphate" evidence="6">
    <location>
        <position position="56"/>
    </location>
</feature>
<dbReference type="PROSITE" id="PS50110">
    <property type="entry name" value="RESPONSE_REGULATORY"/>
    <property type="match status" value="1"/>
</dbReference>
<dbReference type="SMART" id="SM00448">
    <property type="entry name" value="REC"/>
    <property type="match status" value="1"/>
</dbReference>
<dbReference type="STRING" id="1223802.SUTH_02884"/>
<dbReference type="GO" id="GO:0006355">
    <property type="term" value="P:regulation of DNA-templated transcription"/>
    <property type="evidence" value="ECO:0007669"/>
    <property type="project" value="TreeGrafter"/>
</dbReference>
<dbReference type="Gene3D" id="3.30.565.10">
    <property type="entry name" value="Histidine kinase-like ATPase, C-terminal domain"/>
    <property type="match status" value="1"/>
</dbReference>
<dbReference type="PANTHER" id="PTHR48111">
    <property type="entry name" value="REGULATOR OF RPOS"/>
    <property type="match status" value="1"/>
</dbReference>
<dbReference type="CDD" id="cd16936">
    <property type="entry name" value="HATPase_RsbW-like"/>
    <property type="match status" value="1"/>
</dbReference>
<dbReference type="RefSeq" id="WP_041100209.1">
    <property type="nucleotide sequence ID" value="NZ_AP012547.1"/>
</dbReference>
<dbReference type="SUPFAM" id="SSF55874">
    <property type="entry name" value="ATPase domain of HSP90 chaperone/DNA topoisomerase II/histidine kinase"/>
    <property type="match status" value="1"/>
</dbReference>
<dbReference type="HOGENOM" id="CLU_073056_0_0_4"/>
<keyword evidence="4 8" id="KW-0238">DNA-binding</keyword>
<dbReference type="EMBL" id="AP012547">
    <property type="protein sequence ID" value="BAO30663.1"/>
    <property type="molecule type" value="Genomic_DNA"/>
</dbReference>
<keyword evidence="9" id="KW-1185">Reference proteome</keyword>
<proteinExistence type="predicted"/>
<protein>
    <submittedName>
        <fullName evidence="8">Response regulator with CheY-like receiver, AAA-type ATPase, and DNA-binding domains</fullName>
    </submittedName>
</protein>
<dbReference type="InterPro" id="IPR001789">
    <property type="entry name" value="Sig_transdc_resp-reg_receiver"/>
</dbReference>
<name>W0SLK4_9PROT</name>
<organism evidence="8 9">
    <name type="scientific">Sulfuritalea hydrogenivorans sk43H</name>
    <dbReference type="NCBI Taxonomy" id="1223802"/>
    <lineage>
        <taxon>Bacteria</taxon>
        <taxon>Pseudomonadati</taxon>
        <taxon>Pseudomonadota</taxon>
        <taxon>Betaproteobacteria</taxon>
        <taxon>Nitrosomonadales</taxon>
        <taxon>Sterolibacteriaceae</taxon>
        <taxon>Sulfuritalea</taxon>
    </lineage>
</organism>
<dbReference type="PANTHER" id="PTHR48111:SF1">
    <property type="entry name" value="TWO-COMPONENT RESPONSE REGULATOR ORR33"/>
    <property type="match status" value="1"/>
</dbReference>
<evidence type="ECO:0000313" key="8">
    <source>
        <dbReference type="EMBL" id="BAO30663.1"/>
    </source>
</evidence>
<reference evidence="8 9" key="1">
    <citation type="journal article" date="2014" name="Syst. Appl. Microbiol.">
        <title>Complete genomes of freshwater sulfur oxidizers Sulfuricella denitrificans skB26 and Sulfuritalea hydrogenivorans sk43H: genetic insights into the sulfur oxidation pathway of betaproteobacteria.</title>
        <authorList>
            <person name="Watanabe T."/>
            <person name="Kojima H."/>
            <person name="Fukui M."/>
        </authorList>
    </citation>
    <scope>NUCLEOTIDE SEQUENCE [LARGE SCALE GENOMIC DNA]</scope>
    <source>
        <strain evidence="8">DSM22779</strain>
    </source>
</reference>
<accession>W0SLK4</accession>
<keyword evidence="2" id="KW-0902">Two-component regulatory system</keyword>
<evidence type="ECO:0000256" key="1">
    <source>
        <dbReference type="ARBA" id="ARBA00022553"/>
    </source>
</evidence>
<dbReference type="GO" id="GO:0000976">
    <property type="term" value="F:transcription cis-regulatory region binding"/>
    <property type="evidence" value="ECO:0007669"/>
    <property type="project" value="TreeGrafter"/>
</dbReference>
<gene>
    <name evidence="8" type="ORF">SUTH_02884</name>
</gene>
<keyword evidence="1 6" id="KW-0597">Phosphoprotein</keyword>
<evidence type="ECO:0000259" key="7">
    <source>
        <dbReference type="PROSITE" id="PS50110"/>
    </source>
</evidence>
<evidence type="ECO:0000313" key="9">
    <source>
        <dbReference type="Proteomes" id="UP000031637"/>
    </source>
</evidence>
<dbReference type="Gene3D" id="3.40.50.2300">
    <property type="match status" value="1"/>
</dbReference>